<keyword evidence="11" id="KW-1185">Reference proteome</keyword>
<keyword evidence="5 9" id="KW-1133">Transmembrane helix</keyword>
<feature type="transmembrane region" description="Helical" evidence="9">
    <location>
        <begin position="45"/>
        <end position="66"/>
    </location>
</feature>
<feature type="transmembrane region" description="Helical" evidence="9">
    <location>
        <begin position="158"/>
        <end position="178"/>
    </location>
</feature>
<dbReference type="InterPro" id="IPR004117">
    <property type="entry name" value="7tm6_olfct_rcpt"/>
</dbReference>
<dbReference type="PANTHER" id="PTHR21137:SF44">
    <property type="entry name" value="ODORANT RECEPTOR 13A-RELATED"/>
    <property type="match status" value="1"/>
</dbReference>
<name>A0A9J6CRB1_POLVA</name>
<dbReference type="AlphaFoldDB" id="A0A9J6CRB1"/>
<feature type="transmembrane region" description="Helical" evidence="9">
    <location>
        <begin position="72"/>
        <end position="94"/>
    </location>
</feature>
<sequence>MAMIIVRKNQIIGLIETLRKIYGDKEINSKQCSDLRKFIKIFVNFMKVTICFLNISTIIKCFLFGVNHVKEVLWIPSCFDGIFTLILVNVWSCFTSVTSLSLHLGCEVMIVTLITLTAIAFENFYDEIQRFEENEKLKEFIQKHNKLFELSSKLKSTLSSMLLMHFLQSSLGICIVGFEILTSNDVNKRFAFLTFLCANICHIFALCYFSQKVIDASQNISKGIFEICDWYATKNMKLRRIFFLMILRSQKVENLTARGFKDISLESFSSVGEIKSEVFE</sequence>
<dbReference type="OrthoDB" id="8185860at2759"/>
<dbReference type="PANTHER" id="PTHR21137">
    <property type="entry name" value="ODORANT RECEPTOR"/>
    <property type="match status" value="1"/>
</dbReference>
<keyword evidence="7" id="KW-0675">Receptor</keyword>
<comment type="caution">
    <text evidence="10">The sequence shown here is derived from an EMBL/GenBank/DDBJ whole genome shotgun (WGS) entry which is preliminary data.</text>
</comment>
<dbReference type="GO" id="GO:0005549">
    <property type="term" value="F:odorant binding"/>
    <property type="evidence" value="ECO:0007669"/>
    <property type="project" value="InterPro"/>
</dbReference>
<dbReference type="GO" id="GO:0005886">
    <property type="term" value="C:plasma membrane"/>
    <property type="evidence" value="ECO:0007669"/>
    <property type="project" value="TreeGrafter"/>
</dbReference>
<reference evidence="10" key="1">
    <citation type="submission" date="2021-03" db="EMBL/GenBank/DDBJ databases">
        <title>Chromosome level genome of the anhydrobiotic midge Polypedilum vanderplanki.</title>
        <authorList>
            <person name="Yoshida Y."/>
            <person name="Kikawada T."/>
            <person name="Gusev O."/>
        </authorList>
    </citation>
    <scope>NUCLEOTIDE SEQUENCE</scope>
    <source>
        <strain evidence="10">NIAS01</strain>
        <tissue evidence="10">Whole body or cell culture</tissue>
    </source>
</reference>
<keyword evidence="2" id="KW-0716">Sensory transduction</keyword>
<feature type="transmembrane region" description="Helical" evidence="9">
    <location>
        <begin position="190"/>
        <end position="211"/>
    </location>
</feature>
<dbReference type="Proteomes" id="UP001107558">
    <property type="component" value="Chromosome 1"/>
</dbReference>
<keyword evidence="8" id="KW-0807">Transducer</keyword>
<dbReference type="EMBL" id="JADBJN010000001">
    <property type="protein sequence ID" value="KAG5684166.1"/>
    <property type="molecule type" value="Genomic_DNA"/>
</dbReference>
<gene>
    <name evidence="10" type="ORF">PVAND_013407</name>
</gene>
<proteinExistence type="predicted"/>
<evidence type="ECO:0000313" key="11">
    <source>
        <dbReference type="Proteomes" id="UP001107558"/>
    </source>
</evidence>
<evidence type="ECO:0000313" key="10">
    <source>
        <dbReference type="EMBL" id="KAG5684166.1"/>
    </source>
</evidence>
<evidence type="ECO:0000256" key="6">
    <source>
        <dbReference type="ARBA" id="ARBA00023136"/>
    </source>
</evidence>
<evidence type="ECO:0000256" key="9">
    <source>
        <dbReference type="SAM" id="Phobius"/>
    </source>
</evidence>
<evidence type="ECO:0008006" key="12">
    <source>
        <dbReference type="Google" id="ProtNLM"/>
    </source>
</evidence>
<evidence type="ECO:0000256" key="5">
    <source>
        <dbReference type="ARBA" id="ARBA00022989"/>
    </source>
</evidence>
<keyword evidence="6 9" id="KW-0472">Membrane</keyword>
<dbReference type="GO" id="GO:0004984">
    <property type="term" value="F:olfactory receptor activity"/>
    <property type="evidence" value="ECO:0007669"/>
    <property type="project" value="InterPro"/>
</dbReference>
<dbReference type="Pfam" id="PF02949">
    <property type="entry name" value="7tm_6"/>
    <property type="match status" value="1"/>
</dbReference>
<evidence type="ECO:0000256" key="3">
    <source>
        <dbReference type="ARBA" id="ARBA00022692"/>
    </source>
</evidence>
<organism evidence="10 11">
    <name type="scientific">Polypedilum vanderplanki</name>
    <name type="common">Sleeping chironomid midge</name>
    <dbReference type="NCBI Taxonomy" id="319348"/>
    <lineage>
        <taxon>Eukaryota</taxon>
        <taxon>Metazoa</taxon>
        <taxon>Ecdysozoa</taxon>
        <taxon>Arthropoda</taxon>
        <taxon>Hexapoda</taxon>
        <taxon>Insecta</taxon>
        <taxon>Pterygota</taxon>
        <taxon>Neoptera</taxon>
        <taxon>Endopterygota</taxon>
        <taxon>Diptera</taxon>
        <taxon>Nematocera</taxon>
        <taxon>Chironomoidea</taxon>
        <taxon>Chironomidae</taxon>
        <taxon>Chironominae</taxon>
        <taxon>Polypedilum</taxon>
        <taxon>Polypedilum</taxon>
    </lineage>
</organism>
<evidence type="ECO:0000256" key="1">
    <source>
        <dbReference type="ARBA" id="ARBA00004141"/>
    </source>
</evidence>
<protein>
    <recommendedName>
        <fullName evidence="12">Odorant receptor</fullName>
    </recommendedName>
</protein>
<evidence type="ECO:0000256" key="7">
    <source>
        <dbReference type="ARBA" id="ARBA00023170"/>
    </source>
</evidence>
<comment type="subcellular location">
    <subcellularLocation>
        <location evidence="1">Membrane</location>
        <topology evidence="1">Multi-pass membrane protein</topology>
    </subcellularLocation>
</comment>
<keyword evidence="4" id="KW-0552">Olfaction</keyword>
<feature type="transmembrane region" description="Helical" evidence="9">
    <location>
        <begin position="101"/>
        <end position="121"/>
    </location>
</feature>
<evidence type="ECO:0000256" key="4">
    <source>
        <dbReference type="ARBA" id="ARBA00022725"/>
    </source>
</evidence>
<dbReference type="GO" id="GO:0007165">
    <property type="term" value="P:signal transduction"/>
    <property type="evidence" value="ECO:0007669"/>
    <property type="project" value="UniProtKB-KW"/>
</dbReference>
<keyword evidence="3 9" id="KW-0812">Transmembrane</keyword>
<evidence type="ECO:0000256" key="8">
    <source>
        <dbReference type="ARBA" id="ARBA00023224"/>
    </source>
</evidence>
<evidence type="ECO:0000256" key="2">
    <source>
        <dbReference type="ARBA" id="ARBA00022606"/>
    </source>
</evidence>
<accession>A0A9J6CRB1</accession>